<reference evidence="1 2" key="1">
    <citation type="journal article" date="2022" name="bioRxiv">
        <title>The genome of the oomycete Peronosclerospora sorghi, a cosmopolitan pathogen of maize and sorghum, is inflated with dispersed pseudogenes.</title>
        <authorList>
            <person name="Fletcher K."/>
            <person name="Martin F."/>
            <person name="Isakeit T."/>
            <person name="Cavanaugh K."/>
            <person name="Magill C."/>
            <person name="Michelmore R."/>
        </authorList>
    </citation>
    <scope>NUCLEOTIDE SEQUENCE [LARGE SCALE GENOMIC DNA]</scope>
    <source>
        <strain evidence="1">P6</strain>
    </source>
</reference>
<dbReference type="Proteomes" id="UP001163321">
    <property type="component" value="Chromosome 4"/>
</dbReference>
<accession>A0ACC0W5E4</accession>
<evidence type="ECO:0000313" key="1">
    <source>
        <dbReference type="EMBL" id="KAI9913385.1"/>
    </source>
</evidence>
<protein>
    <submittedName>
        <fullName evidence="1">Uncharacterized protein</fullName>
    </submittedName>
</protein>
<sequence>MDIDSIRQSRDQGVANFEYLLRDSNTFDQNFGTNEDPKIAGGLARNARGLSSPATMLNKVTRPRKATVPDNKASNTHPHENEVPLEHITESGFSKYRRIRLFKFRDYPCGVKEDTKILFRVVYAVTNSDLPVLRKTVIHYVSLGIRLTAYNTVEAAYPLLPRMESSRIDVRAKFIIIGVPDHVSVTSASKFYLQSLYDRRKR</sequence>
<dbReference type="EMBL" id="CM047583">
    <property type="protein sequence ID" value="KAI9913385.1"/>
    <property type="molecule type" value="Genomic_DNA"/>
</dbReference>
<gene>
    <name evidence="1" type="ORF">PsorP6_006452</name>
</gene>
<keyword evidence="2" id="KW-1185">Reference proteome</keyword>
<comment type="caution">
    <text evidence="1">The sequence shown here is derived from an EMBL/GenBank/DDBJ whole genome shotgun (WGS) entry which is preliminary data.</text>
</comment>
<proteinExistence type="predicted"/>
<name>A0ACC0W5E4_9STRA</name>
<evidence type="ECO:0000313" key="2">
    <source>
        <dbReference type="Proteomes" id="UP001163321"/>
    </source>
</evidence>
<organism evidence="1 2">
    <name type="scientific">Peronosclerospora sorghi</name>
    <dbReference type="NCBI Taxonomy" id="230839"/>
    <lineage>
        <taxon>Eukaryota</taxon>
        <taxon>Sar</taxon>
        <taxon>Stramenopiles</taxon>
        <taxon>Oomycota</taxon>
        <taxon>Peronosporomycetes</taxon>
        <taxon>Peronosporales</taxon>
        <taxon>Peronosporaceae</taxon>
        <taxon>Peronosclerospora</taxon>
    </lineage>
</organism>